<reference evidence="2 3" key="1">
    <citation type="journal article" date="2020" name="Cell">
        <title>Large-Scale Comparative Analyses of Tick Genomes Elucidate Their Genetic Diversity and Vector Capacities.</title>
        <authorList>
            <consortium name="Tick Genome and Microbiome Consortium (TIGMIC)"/>
            <person name="Jia N."/>
            <person name="Wang J."/>
            <person name="Shi W."/>
            <person name="Du L."/>
            <person name="Sun Y."/>
            <person name="Zhan W."/>
            <person name="Jiang J.F."/>
            <person name="Wang Q."/>
            <person name="Zhang B."/>
            <person name="Ji P."/>
            <person name="Bell-Sakyi L."/>
            <person name="Cui X.M."/>
            <person name="Yuan T.T."/>
            <person name="Jiang B.G."/>
            <person name="Yang W.F."/>
            <person name="Lam T.T."/>
            <person name="Chang Q.C."/>
            <person name="Ding S.J."/>
            <person name="Wang X.J."/>
            <person name="Zhu J.G."/>
            <person name="Ruan X.D."/>
            <person name="Zhao L."/>
            <person name="Wei J.T."/>
            <person name="Ye R.Z."/>
            <person name="Que T.C."/>
            <person name="Du C.H."/>
            <person name="Zhou Y.H."/>
            <person name="Cheng J.X."/>
            <person name="Dai P.F."/>
            <person name="Guo W.B."/>
            <person name="Han X.H."/>
            <person name="Huang E.J."/>
            <person name="Li L.F."/>
            <person name="Wei W."/>
            <person name="Gao Y.C."/>
            <person name="Liu J.Z."/>
            <person name="Shao H.Z."/>
            <person name="Wang X."/>
            <person name="Wang C.C."/>
            <person name="Yang T.C."/>
            <person name="Huo Q.B."/>
            <person name="Li W."/>
            <person name="Chen H.Y."/>
            <person name="Chen S.E."/>
            <person name="Zhou L.G."/>
            <person name="Ni X.B."/>
            <person name="Tian J.H."/>
            <person name="Sheng Y."/>
            <person name="Liu T."/>
            <person name="Pan Y.S."/>
            <person name="Xia L.Y."/>
            <person name="Li J."/>
            <person name="Zhao F."/>
            <person name="Cao W.C."/>
        </authorList>
    </citation>
    <scope>NUCLEOTIDE SEQUENCE [LARGE SCALE GENOMIC DNA]</scope>
    <source>
        <strain evidence="2">HaeL-2018</strain>
    </source>
</reference>
<evidence type="ECO:0000313" key="3">
    <source>
        <dbReference type="Proteomes" id="UP000821853"/>
    </source>
</evidence>
<dbReference type="GO" id="GO:0003677">
    <property type="term" value="F:DNA binding"/>
    <property type="evidence" value="ECO:0007669"/>
    <property type="project" value="InterPro"/>
</dbReference>
<dbReference type="GO" id="GO:0006313">
    <property type="term" value="P:DNA transposition"/>
    <property type="evidence" value="ECO:0007669"/>
    <property type="project" value="InterPro"/>
</dbReference>
<feature type="domain" description="Transposase Tc1-like" evidence="1">
    <location>
        <begin position="43"/>
        <end position="84"/>
    </location>
</feature>
<dbReference type="InterPro" id="IPR002492">
    <property type="entry name" value="Transposase_Tc1-like"/>
</dbReference>
<comment type="caution">
    <text evidence="2">The sequence shown here is derived from an EMBL/GenBank/DDBJ whole genome shotgun (WGS) entry which is preliminary data.</text>
</comment>
<keyword evidence="3" id="KW-1185">Reference proteome</keyword>
<dbReference type="EMBL" id="JABSTR010000004">
    <property type="protein sequence ID" value="KAH9366927.1"/>
    <property type="molecule type" value="Genomic_DNA"/>
</dbReference>
<dbReference type="VEuPathDB" id="VectorBase:HLOH_044408"/>
<accession>A0A9J6FVU7</accession>
<evidence type="ECO:0000313" key="2">
    <source>
        <dbReference type="EMBL" id="KAH9366927.1"/>
    </source>
</evidence>
<sequence>MLRTADDPDQQTDDQDLCVTASVNDKPFHRAKGDRGALGLDNLSDSTARRVLSDAGLRSRIAAQKPRFRAANKAARLRFDREHRS</sequence>
<dbReference type="OrthoDB" id="6417450at2759"/>
<evidence type="ECO:0000259" key="1">
    <source>
        <dbReference type="Pfam" id="PF01498"/>
    </source>
</evidence>
<name>A0A9J6FVU7_HAELO</name>
<organism evidence="2 3">
    <name type="scientific">Haemaphysalis longicornis</name>
    <name type="common">Bush tick</name>
    <dbReference type="NCBI Taxonomy" id="44386"/>
    <lineage>
        <taxon>Eukaryota</taxon>
        <taxon>Metazoa</taxon>
        <taxon>Ecdysozoa</taxon>
        <taxon>Arthropoda</taxon>
        <taxon>Chelicerata</taxon>
        <taxon>Arachnida</taxon>
        <taxon>Acari</taxon>
        <taxon>Parasitiformes</taxon>
        <taxon>Ixodida</taxon>
        <taxon>Ixodoidea</taxon>
        <taxon>Ixodidae</taxon>
        <taxon>Haemaphysalinae</taxon>
        <taxon>Haemaphysalis</taxon>
    </lineage>
</organism>
<dbReference type="AlphaFoldDB" id="A0A9J6FVU7"/>
<protein>
    <recommendedName>
        <fullName evidence="1">Transposase Tc1-like domain-containing protein</fullName>
    </recommendedName>
</protein>
<dbReference type="Pfam" id="PF01498">
    <property type="entry name" value="HTH_Tnp_Tc3_2"/>
    <property type="match status" value="1"/>
</dbReference>
<dbReference type="Proteomes" id="UP000821853">
    <property type="component" value="Chromosome 2"/>
</dbReference>
<dbReference type="GO" id="GO:0015074">
    <property type="term" value="P:DNA integration"/>
    <property type="evidence" value="ECO:0007669"/>
    <property type="project" value="InterPro"/>
</dbReference>
<proteinExistence type="predicted"/>
<gene>
    <name evidence="2" type="ORF">HPB48_004829</name>
</gene>